<reference evidence="5 6" key="1">
    <citation type="journal article" date="2021" name="Nat. Commun.">
        <title>Incipient diploidization of the medicinal plant Perilla within 10,000 years.</title>
        <authorList>
            <person name="Zhang Y."/>
            <person name="Shen Q."/>
            <person name="Leng L."/>
            <person name="Zhang D."/>
            <person name="Chen S."/>
            <person name="Shi Y."/>
            <person name="Ning Z."/>
            <person name="Chen S."/>
        </authorList>
    </citation>
    <scope>NUCLEOTIDE SEQUENCE [LARGE SCALE GENOMIC DNA]</scope>
    <source>
        <strain evidence="6">cv. PC099</strain>
    </source>
</reference>
<evidence type="ECO:0000256" key="3">
    <source>
        <dbReference type="ARBA" id="ARBA00022801"/>
    </source>
</evidence>
<dbReference type="EMBL" id="SDAM02000007">
    <property type="protein sequence ID" value="KAH6837817.1"/>
    <property type="molecule type" value="Genomic_DNA"/>
</dbReference>
<sequence length="160" mass="18701">MTKHVAGELPKAGGTPWEDVDHVFKIAHTRKTHWVLYVLDLMKHEIVMYDTLSSDSAWSETSRDFHFVARNVPLLIDSYRIWDKKGLPYQSCYPWTVRKYQTTPQQTNSWDCGVLSIKMLELLISNWPVKVMKPQLGPEFRRRYCAEIFEGTNLEPVLSL</sequence>
<keyword evidence="6" id="KW-1185">Reference proteome</keyword>
<dbReference type="InterPro" id="IPR003653">
    <property type="entry name" value="Peptidase_C48_C"/>
</dbReference>
<comment type="similarity">
    <text evidence="1">Belongs to the peptidase C48 family.</text>
</comment>
<protein>
    <recommendedName>
        <fullName evidence="4">Ubiquitin-like protease family profile domain-containing protein</fullName>
    </recommendedName>
</protein>
<dbReference type="GO" id="GO:0006508">
    <property type="term" value="P:proteolysis"/>
    <property type="evidence" value="ECO:0007669"/>
    <property type="project" value="UniProtKB-KW"/>
</dbReference>
<dbReference type="Gene3D" id="3.40.395.10">
    <property type="entry name" value="Adenoviral Proteinase, Chain A"/>
    <property type="match status" value="1"/>
</dbReference>
<evidence type="ECO:0000256" key="2">
    <source>
        <dbReference type="ARBA" id="ARBA00022670"/>
    </source>
</evidence>
<evidence type="ECO:0000259" key="4">
    <source>
        <dbReference type="PROSITE" id="PS50600"/>
    </source>
</evidence>
<feature type="domain" description="Ubiquitin-like protease family profile" evidence="4">
    <location>
        <begin position="1"/>
        <end position="123"/>
    </location>
</feature>
<dbReference type="AlphaFoldDB" id="A0AAD4JPV7"/>
<keyword evidence="3" id="KW-0378">Hydrolase</keyword>
<proteinExistence type="inferred from homology"/>
<dbReference type="Proteomes" id="UP001190926">
    <property type="component" value="Unassembled WGS sequence"/>
</dbReference>
<accession>A0AAD4JPV7</accession>
<keyword evidence="2" id="KW-0645">Protease</keyword>
<dbReference type="SUPFAM" id="SSF54001">
    <property type="entry name" value="Cysteine proteinases"/>
    <property type="match status" value="1"/>
</dbReference>
<name>A0AAD4JPV7_PERFH</name>
<organism evidence="5 6">
    <name type="scientific">Perilla frutescens var. hirtella</name>
    <name type="common">Perilla citriodora</name>
    <name type="synonym">Perilla setoyensis</name>
    <dbReference type="NCBI Taxonomy" id="608512"/>
    <lineage>
        <taxon>Eukaryota</taxon>
        <taxon>Viridiplantae</taxon>
        <taxon>Streptophyta</taxon>
        <taxon>Embryophyta</taxon>
        <taxon>Tracheophyta</taxon>
        <taxon>Spermatophyta</taxon>
        <taxon>Magnoliopsida</taxon>
        <taxon>eudicotyledons</taxon>
        <taxon>Gunneridae</taxon>
        <taxon>Pentapetalae</taxon>
        <taxon>asterids</taxon>
        <taxon>lamiids</taxon>
        <taxon>Lamiales</taxon>
        <taxon>Lamiaceae</taxon>
        <taxon>Nepetoideae</taxon>
        <taxon>Elsholtzieae</taxon>
        <taxon>Perilla</taxon>
    </lineage>
</organism>
<dbReference type="GO" id="GO:0008234">
    <property type="term" value="F:cysteine-type peptidase activity"/>
    <property type="evidence" value="ECO:0007669"/>
    <property type="project" value="InterPro"/>
</dbReference>
<dbReference type="PROSITE" id="PS50600">
    <property type="entry name" value="ULP_PROTEASE"/>
    <property type="match status" value="1"/>
</dbReference>
<evidence type="ECO:0000313" key="5">
    <source>
        <dbReference type="EMBL" id="KAH6837817.1"/>
    </source>
</evidence>
<dbReference type="InterPro" id="IPR038765">
    <property type="entry name" value="Papain-like_cys_pep_sf"/>
</dbReference>
<dbReference type="Pfam" id="PF02902">
    <property type="entry name" value="Peptidase_C48"/>
    <property type="match status" value="1"/>
</dbReference>
<comment type="caution">
    <text evidence="5">The sequence shown here is derived from an EMBL/GenBank/DDBJ whole genome shotgun (WGS) entry which is preliminary data.</text>
</comment>
<gene>
    <name evidence="5" type="ORF">C2S53_013977</name>
</gene>
<evidence type="ECO:0000313" key="6">
    <source>
        <dbReference type="Proteomes" id="UP001190926"/>
    </source>
</evidence>
<evidence type="ECO:0000256" key="1">
    <source>
        <dbReference type="ARBA" id="ARBA00005234"/>
    </source>
</evidence>